<feature type="domain" description="Calcineurin-like phosphoesterase" evidence="4">
    <location>
        <begin position="479"/>
        <end position="570"/>
    </location>
</feature>
<feature type="region of interest" description="Disordered" evidence="3">
    <location>
        <begin position="41"/>
        <end position="119"/>
    </location>
</feature>
<evidence type="ECO:0000259" key="4">
    <source>
        <dbReference type="Pfam" id="PF00149"/>
    </source>
</evidence>
<evidence type="ECO:0000256" key="3">
    <source>
        <dbReference type="SAM" id="MobiDB-lite"/>
    </source>
</evidence>
<keyword evidence="6" id="KW-1185">Reference proteome</keyword>
<evidence type="ECO:0000313" key="6">
    <source>
        <dbReference type="Proteomes" id="UP001178507"/>
    </source>
</evidence>
<dbReference type="GO" id="GO:0046872">
    <property type="term" value="F:metal ion binding"/>
    <property type="evidence" value="ECO:0007669"/>
    <property type="project" value="InterPro"/>
</dbReference>
<organism evidence="5 6">
    <name type="scientific">Effrenium voratum</name>
    <dbReference type="NCBI Taxonomy" id="2562239"/>
    <lineage>
        <taxon>Eukaryota</taxon>
        <taxon>Sar</taxon>
        <taxon>Alveolata</taxon>
        <taxon>Dinophyceae</taxon>
        <taxon>Suessiales</taxon>
        <taxon>Symbiodiniaceae</taxon>
        <taxon>Effrenium</taxon>
    </lineage>
</organism>
<comment type="catalytic activity">
    <reaction evidence="2">
        <text>a phosphate monoester + H2O = an alcohol + phosphate</text>
        <dbReference type="Rhea" id="RHEA:15017"/>
        <dbReference type="ChEBI" id="CHEBI:15377"/>
        <dbReference type="ChEBI" id="CHEBI:30879"/>
        <dbReference type="ChEBI" id="CHEBI:43474"/>
        <dbReference type="ChEBI" id="CHEBI:67140"/>
        <dbReference type="EC" id="3.1.3.2"/>
    </reaction>
</comment>
<sequence>MGKRSRSPSREQELSAEGQLTLLQVDYEVLKVENRELRKRLLRHLRKPKGKTEKATPVKAKEKPKEEKKAKKPEKQDKREKPQKREKPEKREKLGKTSDEPKPKAPKEAESVPEAEAEPDTNAVLLANAQMEAYNEPIPNDLPKEKRSPLVEAKLKRFLESFHDGVQIIDLKSGGVVLKDKKMFQKRFACVFRESGTGLRGTCLKRFYFDSKSPTYCLDFEDHESLVTAMAGTPPDGRLGVREPREERLVVLYEEKGGKITRMWLRQDTENLGLDPKAGEEVLAKSEVYKQFEEKLEELKGGDLGERIFHNYYDTCLPMHANSIGLLHLAAGDTPYQQPEQIHIGLGLAPGMLVFSRRDDRALVYYSENSLLRLCSSGGNNALIFLWLLLSGLEESFLRKLSPYCPGDSFVMYGLAKDELNRTAAGSHFLFQDYGDERRNFTMHIATMTDLLPNRECDGLVRSHALQERAGFQAALPMTYAVFGDQGDYNGQTLPSLQMAARNGELDMVLHVGDMAYDFDSDNGRNGDAWMRDIEPLAATVPYMVSMGNHEASQNFNHYTQRFRNMPSNSGSISLPEFGTVPNNWWYSWNHGLIHFLTVSTEAFASHDCGKSPGTAFWSLR</sequence>
<dbReference type="InterPro" id="IPR029052">
    <property type="entry name" value="Metallo-depent_PP-like"/>
</dbReference>
<dbReference type="Proteomes" id="UP001178507">
    <property type="component" value="Unassembled WGS sequence"/>
</dbReference>
<reference evidence="5" key="1">
    <citation type="submission" date="2023-08" db="EMBL/GenBank/DDBJ databases">
        <authorList>
            <person name="Chen Y."/>
            <person name="Shah S."/>
            <person name="Dougan E. K."/>
            <person name="Thang M."/>
            <person name="Chan C."/>
        </authorList>
    </citation>
    <scope>NUCLEOTIDE SEQUENCE</scope>
</reference>
<protein>
    <recommendedName>
        <fullName evidence="2">Purple acid phosphatase</fullName>
        <ecNumber evidence="2">3.1.3.2</ecNumber>
    </recommendedName>
</protein>
<dbReference type="SUPFAM" id="SSF49363">
    <property type="entry name" value="Purple acid phosphatase, N-terminal domain"/>
    <property type="match status" value="1"/>
</dbReference>
<evidence type="ECO:0000313" key="5">
    <source>
        <dbReference type="EMBL" id="CAJ1378999.1"/>
    </source>
</evidence>
<dbReference type="GO" id="GO:0003993">
    <property type="term" value="F:acid phosphatase activity"/>
    <property type="evidence" value="ECO:0007669"/>
    <property type="project" value="UniProtKB-EC"/>
</dbReference>
<dbReference type="PANTHER" id="PTHR45867">
    <property type="entry name" value="PURPLE ACID PHOSPHATASE"/>
    <property type="match status" value="1"/>
</dbReference>
<name>A0AA36I2N4_9DINO</name>
<dbReference type="EMBL" id="CAUJNA010000587">
    <property type="protein sequence ID" value="CAJ1378999.1"/>
    <property type="molecule type" value="Genomic_DNA"/>
</dbReference>
<evidence type="ECO:0000256" key="2">
    <source>
        <dbReference type="RuleBase" id="RU361203"/>
    </source>
</evidence>
<gene>
    <name evidence="5" type="ORF">EVOR1521_LOCUS7370</name>
</gene>
<accession>A0AA36I2N4</accession>
<dbReference type="Pfam" id="PF00149">
    <property type="entry name" value="Metallophos"/>
    <property type="match status" value="1"/>
</dbReference>
<dbReference type="InterPro" id="IPR004843">
    <property type="entry name" value="Calcineurin-like_PHP"/>
</dbReference>
<dbReference type="Gene3D" id="3.10.450.50">
    <property type="match status" value="1"/>
</dbReference>
<comment type="similarity">
    <text evidence="2">Belongs to the metallophosphoesterase superfamily. Purple acid phosphatase family.</text>
</comment>
<dbReference type="EC" id="3.1.3.2" evidence="2"/>
<proteinExistence type="inferred from homology"/>
<keyword evidence="2" id="KW-0378">Hydrolase</keyword>
<dbReference type="Gene3D" id="3.60.21.10">
    <property type="match status" value="1"/>
</dbReference>
<keyword evidence="1" id="KW-0732">Signal</keyword>
<comment type="caution">
    <text evidence="5">The sequence shown here is derived from an EMBL/GenBank/DDBJ whole genome shotgun (WGS) entry which is preliminary data.</text>
</comment>
<dbReference type="SUPFAM" id="SSF56300">
    <property type="entry name" value="Metallo-dependent phosphatases"/>
    <property type="match status" value="1"/>
</dbReference>
<dbReference type="AlphaFoldDB" id="A0AA36I2N4"/>
<feature type="compositionally biased region" description="Basic and acidic residues" evidence="3">
    <location>
        <begin position="50"/>
        <end position="110"/>
    </location>
</feature>
<dbReference type="InterPro" id="IPR008963">
    <property type="entry name" value="Purple_acid_Pase-like_N"/>
</dbReference>
<evidence type="ECO:0000256" key="1">
    <source>
        <dbReference type="ARBA" id="ARBA00022729"/>
    </source>
</evidence>
<dbReference type="PANTHER" id="PTHR45867:SF3">
    <property type="entry name" value="ACID PHOSPHATASE TYPE 7"/>
    <property type="match status" value="1"/>
</dbReference>